<dbReference type="PANTHER" id="PTHR31302:SF0">
    <property type="entry name" value="TRANSMEMBRANE PROTEIN WITH METALLOPHOSPHOESTERASE DOMAIN"/>
    <property type="match status" value="1"/>
</dbReference>
<sequence>MWFAIFIVTIVISIVGAVYLINAVSRFGAFAGFDRKWQQKLNAALVVILCFAGFAAFMGMVNAITILVYVIFFFLISGLIVRIVDKVRGTKNCSVSTGRSKVYLQGWLAIAVSIVYLSGAYYMCHNVWRTDYNLKTDKDIQDLHIALIADSHLGTTFDGEGFAAWLEEIEQASPDMLLIAGDFVDNDSMRADMVRACEALGTLDLRYGVFFVYGNHDKHTFGGRDFTAQDLEDELIKNNVQILEDEIITIDNICIAGRKDYITEPRLDIDDLLQDVSDDKYIIVLDHEPTDYENESTSASDLVVSGHTHGGQLLAIKYIGELTGVNDKTYGYERISDTDFIVTSGISDWALDFKTGTRSEYVMINVN</sequence>
<dbReference type="PANTHER" id="PTHR31302">
    <property type="entry name" value="TRANSMEMBRANE PROTEIN WITH METALLOPHOSPHOESTERASE DOMAIN-RELATED"/>
    <property type="match status" value="1"/>
</dbReference>
<dbReference type="InterPro" id="IPR004843">
    <property type="entry name" value="Calcineurin-like_PHP"/>
</dbReference>
<keyword evidence="1" id="KW-0472">Membrane</keyword>
<dbReference type="eggNOG" id="COG1408">
    <property type="taxonomic scope" value="Bacteria"/>
</dbReference>
<dbReference type="RefSeq" id="WP_074756500.1">
    <property type="nucleotide sequence ID" value="NZ_FOGJ01000014.1"/>
</dbReference>
<evidence type="ECO:0000259" key="2">
    <source>
        <dbReference type="Pfam" id="PF00149"/>
    </source>
</evidence>
<dbReference type="Proteomes" id="UP000182584">
    <property type="component" value="Unassembled WGS sequence"/>
</dbReference>
<evidence type="ECO:0000313" key="4">
    <source>
        <dbReference type="Proteomes" id="UP000182584"/>
    </source>
</evidence>
<keyword evidence="1" id="KW-0812">Transmembrane</keyword>
<dbReference type="Pfam" id="PF00149">
    <property type="entry name" value="Metallophos"/>
    <property type="match status" value="1"/>
</dbReference>
<name>A0A1H9TA57_BUTFI</name>
<feature type="domain" description="Calcineurin-like phosphoesterase" evidence="2">
    <location>
        <begin position="144"/>
        <end position="310"/>
    </location>
</feature>
<dbReference type="GO" id="GO:0016787">
    <property type="term" value="F:hydrolase activity"/>
    <property type="evidence" value="ECO:0007669"/>
    <property type="project" value="InterPro"/>
</dbReference>
<gene>
    <name evidence="3" type="ORF">SAMN04487884_11428</name>
</gene>
<dbReference type="AlphaFoldDB" id="A0A1H9TA57"/>
<evidence type="ECO:0000256" key="1">
    <source>
        <dbReference type="SAM" id="Phobius"/>
    </source>
</evidence>
<feature type="transmembrane region" description="Helical" evidence="1">
    <location>
        <begin position="41"/>
        <end position="60"/>
    </location>
</feature>
<dbReference type="OrthoDB" id="9780884at2"/>
<accession>A0A1H9TA57</accession>
<dbReference type="Gene3D" id="3.60.21.10">
    <property type="match status" value="1"/>
</dbReference>
<feature type="transmembrane region" description="Helical" evidence="1">
    <location>
        <begin position="104"/>
        <end position="123"/>
    </location>
</feature>
<dbReference type="InterPro" id="IPR029052">
    <property type="entry name" value="Metallo-depent_PP-like"/>
</dbReference>
<feature type="transmembrane region" description="Helical" evidence="1">
    <location>
        <begin position="6"/>
        <end position="29"/>
    </location>
</feature>
<proteinExistence type="predicted"/>
<feature type="transmembrane region" description="Helical" evidence="1">
    <location>
        <begin position="66"/>
        <end position="84"/>
    </location>
</feature>
<protein>
    <recommendedName>
        <fullName evidence="2">Calcineurin-like phosphoesterase domain-containing protein</fullName>
    </recommendedName>
</protein>
<dbReference type="SUPFAM" id="SSF56300">
    <property type="entry name" value="Metallo-dependent phosphatases"/>
    <property type="match status" value="1"/>
</dbReference>
<organism evidence="3 4">
    <name type="scientific">Butyrivibrio fibrisolvens</name>
    <dbReference type="NCBI Taxonomy" id="831"/>
    <lineage>
        <taxon>Bacteria</taxon>
        <taxon>Bacillati</taxon>
        <taxon>Bacillota</taxon>
        <taxon>Clostridia</taxon>
        <taxon>Lachnospirales</taxon>
        <taxon>Lachnospiraceae</taxon>
        <taxon>Butyrivibrio</taxon>
    </lineage>
</organism>
<keyword evidence="1" id="KW-1133">Transmembrane helix</keyword>
<evidence type="ECO:0000313" key="3">
    <source>
        <dbReference type="EMBL" id="SER93679.1"/>
    </source>
</evidence>
<dbReference type="EMBL" id="FOGJ01000014">
    <property type="protein sequence ID" value="SER93679.1"/>
    <property type="molecule type" value="Genomic_DNA"/>
</dbReference>
<dbReference type="InterPro" id="IPR051158">
    <property type="entry name" value="Metallophosphoesterase_sf"/>
</dbReference>
<reference evidence="3 4" key="1">
    <citation type="submission" date="2016-10" db="EMBL/GenBank/DDBJ databases">
        <authorList>
            <person name="de Groot N.N."/>
        </authorList>
    </citation>
    <scope>NUCLEOTIDE SEQUENCE [LARGE SCALE GENOMIC DNA]</scope>
    <source>
        <strain evidence="3 4">AR40</strain>
    </source>
</reference>